<dbReference type="EMBL" id="JAMTCP010000002">
    <property type="protein sequence ID" value="MCP2256827.1"/>
    <property type="molecule type" value="Genomic_DNA"/>
</dbReference>
<sequence>MGSYVAVRGWLECDDRQLDRIRQIVASGRGGRNGAGWAFPDVSGGWTNYAFFGADILDTDVASFLDQLRAIAAAPARLPGEAGHPAGTDEDDVDDLEDLDVLDDLDDDEDEDEDLDHDVLDDEVAAIDHVVIDADEIDLVTIDDDADDGPLDDDHEDGDHEDGDPVVGFFLATPEDDVTGAVEWRVRDGRVETVPAGERFRYLDE</sequence>
<accession>A0ABT1HMT7</accession>
<name>A0ABT1HMT7_STRSD</name>
<dbReference type="Proteomes" id="UP001205311">
    <property type="component" value="Unassembled WGS sequence"/>
</dbReference>
<comment type="caution">
    <text evidence="2">The sequence shown here is derived from an EMBL/GenBank/DDBJ whole genome shotgun (WGS) entry which is preliminary data.</text>
</comment>
<feature type="region of interest" description="Disordered" evidence="1">
    <location>
        <begin position="143"/>
        <end position="164"/>
    </location>
</feature>
<gene>
    <name evidence="2" type="ORF">LX15_000510</name>
</gene>
<protein>
    <submittedName>
        <fullName evidence="2">Uncharacterized protein</fullName>
    </submittedName>
</protein>
<evidence type="ECO:0000256" key="1">
    <source>
        <dbReference type="SAM" id="MobiDB-lite"/>
    </source>
</evidence>
<evidence type="ECO:0000313" key="3">
    <source>
        <dbReference type="Proteomes" id="UP001205311"/>
    </source>
</evidence>
<proteinExistence type="predicted"/>
<evidence type="ECO:0000313" key="2">
    <source>
        <dbReference type="EMBL" id="MCP2256827.1"/>
    </source>
</evidence>
<organism evidence="2 3">
    <name type="scientific">Streptoalloteichus tenebrarius (strain ATCC 17920 / DSM 40477 / JCM 4838 / CBS 697.72 / NBRC 16177 / NCIMB 11028 / NRRL B-12390 / A12253. 1 / ISP 5477)</name>
    <name type="common">Streptomyces tenebrarius</name>
    <dbReference type="NCBI Taxonomy" id="1933"/>
    <lineage>
        <taxon>Bacteria</taxon>
        <taxon>Bacillati</taxon>
        <taxon>Actinomycetota</taxon>
        <taxon>Actinomycetes</taxon>
        <taxon>Pseudonocardiales</taxon>
        <taxon>Pseudonocardiaceae</taxon>
        <taxon>Streptoalloteichus</taxon>
    </lineage>
</organism>
<reference evidence="2 3" key="1">
    <citation type="submission" date="2022-06" db="EMBL/GenBank/DDBJ databases">
        <title>Genomic Encyclopedia of Archaeal and Bacterial Type Strains, Phase II (KMG-II): from individual species to whole genera.</title>
        <authorList>
            <person name="Goeker M."/>
        </authorList>
    </citation>
    <scope>NUCLEOTIDE SEQUENCE [LARGE SCALE GENOMIC DNA]</scope>
    <source>
        <strain evidence="2 3">DSM 40477</strain>
    </source>
</reference>
<keyword evidence="3" id="KW-1185">Reference proteome</keyword>